<accession>A0AC35UDA2</accession>
<evidence type="ECO:0000313" key="2">
    <source>
        <dbReference type="WBParaSite" id="RSKR_0000989400.1"/>
    </source>
</evidence>
<sequence>MGLIAGSRYVLNLIIATADINFKWLGRRVILITFLSCITLSFLIIALFHIIGIIKNVEMLVRVLQIGIVCFTAQLYASGAVLSSELYPTAIRNMGYSVVQVSSRIGGILSAYLFYLSSIGDSIPYLLLASLTFITTISFFFTIPETKGKPLNEKMPSKEECIFGNKKKKDIEMSEKESEKMLAD</sequence>
<protein>
    <submittedName>
        <fullName evidence="2">MFS domain-containing protein</fullName>
    </submittedName>
</protein>
<dbReference type="WBParaSite" id="RSKR_0000989400.1">
    <property type="protein sequence ID" value="RSKR_0000989400.1"/>
    <property type="gene ID" value="RSKR_0000989400"/>
</dbReference>
<organism evidence="1 2">
    <name type="scientific">Rhabditophanes sp. KR3021</name>
    <dbReference type="NCBI Taxonomy" id="114890"/>
    <lineage>
        <taxon>Eukaryota</taxon>
        <taxon>Metazoa</taxon>
        <taxon>Ecdysozoa</taxon>
        <taxon>Nematoda</taxon>
        <taxon>Chromadorea</taxon>
        <taxon>Rhabditida</taxon>
        <taxon>Tylenchina</taxon>
        <taxon>Panagrolaimomorpha</taxon>
        <taxon>Strongyloidoidea</taxon>
        <taxon>Alloionematidae</taxon>
        <taxon>Rhabditophanes</taxon>
    </lineage>
</organism>
<proteinExistence type="predicted"/>
<evidence type="ECO:0000313" key="1">
    <source>
        <dbReference type="Proteomes" id="UP000095286"/>
    </source>
</evidence>
<name>A0AC35UDA2_9BILA</name>
<reference evidence="2" key="1">
    <citation type="submission" date="2016-11" db="UniProtKB">
        <authorList>
            <consortium name="WormBaseParasite"/>
        </authorList>
    </citation>
    <scope>IDENTIFICATION</scope>
    <source>
        <strain evidence="2">KR3021</strain>
    </source>
</reference>
<dbReference type="Proteomes" id="UP000095286">
    <property type="component" value="Unplaced"/>
</dbReference>